<feature type="region of interest" description="Disordered" evidence="1">
    <location>
        <begin position="56"/>
        <end position="82"/>
    </location>
</feature>
<evidence type="ECO:0000256" key="1">
    <source>
        <dbReference type="SAM" id="MobiDB-lite"/>
    </source>
</evidence>
<dbReference type="Proteomes" id="UP001346149">
    <property type="component" value="Unassembled WGS sequence"/>
</dbReference>
<organism evidence="2 3">
    <name type="scientific">Trapa natans</name>
    <name type="common">Water chestnut</name>
    <dbReference type="NCBI Taxonomy" id="22666"/>
    <lineage>
        <taxon>Eukaryota</taxon>
        <taxon>Viridiplantae</taxon>
        <taxon>Streptophyta</taxon>
        <taxon>Embryophyta</taxon>
        <taxon>Tracheophyta</taxon>
        <taxon>Spermatophyta</taxon>
        <taxon>Magnoliopsida</taxon>
        <taxon>eudicotyledons</taxon>
        <taxon>Gunneridae</taxon>
        <taxon>Pentapetalae</taxon>
        <taxon>rosids</taxon>
        <taxon>malvids</taxon>
        <taxon>Myrtales</taxon>
        <taxon>Lythraceae</taxon>
        <taxon>Trapa</taxon>
    </lineage>
</organism>
<dbReference type="EMBL" id="JAXQNO010000024">
    <property type="protein sequence ID" value="KAK4763078.1"/>
    <property type="molecule type" value="Genomic_DNA"/>
</dbReference>
<evidence type="ECO:0000313" key="3">
    <source>
        <dbReference type="Proteomes" id="UP001346149"/>
    </source>
</evidence>
<feature type="compositionally biased region" description="Basic and acidic residues" evidence="1">
    <location>
        <begin position="71"/>
        <end position="82"/>
    </location>
</feature>
<name>A0AAN7K737_TRANT</name>
<proteinExistence type="predicted"/>
<evidence type="ECO:0000313" key="2">
    <source>
        <dbReference type="EMBL" id="KAK4763078.1"/>
    </source>
</evidence>
<keyword evidence="3" id="KW-1185">Reference proteome</keyword>
<gene>
    <name evidence="2" type="ORF">SAY86_008846</name>
</gene>
<accession>A0AAN7K737</accession>
<sequence>MNNTTDMIFFFSQIKTLGQLNTVELERTIHNKILLHKLHGSILLLGELSNRDSKLRTPVSEFQGKAPTSGKRNEREKPLRAR</sequence>
<reference evidence="2 3" key="1">
    <citation type="journal article" date="2023" name="Hortic Res">
        <title>Pangenome of water caltrop reveals structural variations and asymmetric subgenome divergence after allopolyploidization.</title>
        <authorList>
            <person name="Zhang X."/>
            <person name="Chen Y."/>
            <person name="Wang L."/>
            <person name="Yuan Y."/>
            <person name="Fang M."/>
            <person name="Shi L."/>
            <person name="Lu R."/>
            <person name="Comes H.P."/>
            <person name="Ma Y."/>
            <person name="Chen Y."/>
            <person name="Huang G."/>
            <person name="Zhou Y."/>
            <person name="Zheng Z."/>
            <person name="Qiu Y."/>
        </authorList>
    </citation>
    <scope>NUCLEOTIDE SEQUENCE [LARGE SCALE GENOMIC DNA]</scope>
    <source>
        <strain evidence="2">F231</strain>
    </source>
</reference>
<protein>
    <submittedName>
        <fullName evidence="2">Uncharacterized protein</fullName>
    </submittedName>
</protein>
<comment type="caution">
    <text evidence="2">The sequence shown here is derived from an EMBL/GenBank/DDBJ whole genome shotgun (WGS) entry which is preliminary data.</text>
</comment>
<dbReference type="AlphaFoldDB" id="A0AAN7K737"/>